<sequence length="285" mass="31679">MRFGLNATEIKRSKELFWNVLREEVNKINDGYKERERQCVERFKVFDFQTFIVSSMPCGGHSTPPVTTIAVNNPAVKCASGHGLEPEHGVKLETTQSTVRVSESKRKRGEAYERRKKSTSKERKGCDSAMGDQKMSMSGETLNSNSISISNPKLQSDNGVCANERPLKHCNQIAQSNVTQLFQMALREVYPDFEVAQMSVAITPTHSDPLDGNPSIGFAVGHAGNAIDDDNDNDSDNDDNDDKTTTTVTTAIQRNHTNPFLTKRQNAKAKAKARANTRRRLAMTI</sequence>
<feature type="region of interest" description="Disordered" evidence="1">
    <location>
        <begin position="264"/>
        <end position="285"/>
    </location>
</feature>
<dbReference type="EMBL" id="ASPP01006786">
    <property type="protein sequence ID" value="ETO28247.1"/>
    <property type="molecule type" value="Genomic_DNA"/>
</dbReference>
<feature type="region of interest" description="Disordered" evidence="1">
    <location>
        <begin position="208"/>
        <end position="244"/>
    </location>
</feature>
<feature type="compositionally biased region" description="Basic residues" evidence="1">
    <location>
        <begin position="265"/>
        <end position="285"/>
    </location>
</feature>
<dbReference type="Proteomes" id="UP000023152">
    <property type="component" value="Unassembled WGS sequence"/>
</dbReference>
<name>X6NSD4_RETFI</name>
<reference evidence="2 3" key="1">
    <citation type="journal article" date="2013" name="Curr. Biol.">
        <title>The Genome of the Foraminiferan Reticulomyxa filosa.</title>
        <authorList>
            <person name="Glockner G."/>
            <person name="Hulsmann N."/>
            <person name="Schleicher M."/>
            <person name="Noegel A.A."/>
            <person name="Eichinger L."/>
            <person name="Gallinger C."/>
            <person name="Pawlowski J."/>
            <person name="Sierra R."/>
            <person name="Euteneuer U."/>
            <person name="Pillet L."/>
            <person name="Moustafa A."/>
            <person name="Platzer M."/>
            <person name="Groth M."/>
            <person name="Szafranski K."/>
            <person name="Schliwa M."/>
        </authorList>
    </citation>
    <scope>NUCLEOTIDE SEQUENCE [LARGE SCALE GENOMIC DNA]</scope>
</reference>
<evidence type="ECO:0000313" key="3">
    <source>
        <dbReference type="Proteomes" id="UP000023152"/>
    </source>
</evidence>
<organism evidence="2 3">
    <name type="scientific">Reticulomyxa filosa</name>
    <dbReference type="NCBI Taxonomy" id="46433"/>
    <lineage>
        <taxon>Eukaryota</taxon>
        <taxon>Sar</taxon>
        <taxon>Rhizaria</taxon>
        <taxon>Retaria</taxon>
        <taxon>Foraminifera</taxon>
        <taxon>Monothalamids</taxon>
        <taxon>Reticulomyxidae</taxon>
        <taxon>Reticulomyxa</taxon>
    </lineage>
</organism>
<comment type="caution">
    <text evidence="2">The sequence shown here is derived from an EMBL/GenBank/DDBJ whole genome shotgun (WGS) entry which is preliminary data.</text>
</comment>
<gene>
    <name evidence="2" type="ORF">RFI_08888</name>
</gene>
<feature type="compositionally biased region" description="Basic and acidic residues" evidence="1">
    <location>
        <begin position="109"/>
        <end position="126"/>
    </location>
</feature>
<evidence type="ECO:0000256" key="1">
    <source>
        <dbReference type="SAM" id="MobiDB-lite"/>
    </source>
</evidence>
<accession>X6NSD4</accession>
<keyword evidence="3" id="KW-1185">Reference proteome</keyword>
<evidence type="ECO:0000313" key="2">
    <source>
        <dbReference type="EMBL" id="ETO28247.1"/>
    </source>
</evidence>
<feature type="region of interest" description="Disordered" evidence="1">
    <location>
        <begin position="95"/>
        <end position="139"/>
    </location>
</feature>
<protein>
    <submittedName>
        <fullName evidence="2">Uncharacterized protein</fullName>
    </submittedName>
</protein>
<proteinExistence type="predicted"/>
<feature type="compositionally biased region" description="Acidic residues" evidence="1">
    <location>
        <begin position="227"/>
        <end position="241"/>
    </location>
</feature>
<dbReference type="AlphaFoldDB" id="X6NSD4"/>